<dbReference type="Gene3D" id="1.20.1280.50">
    <property type="match status" value="1"/>
</dbReference>
<name>S4W4J2_9VIRU</name>
<dbReference type="GeneID" id="16607042"/>
<protein>
    <submittedName>
        <fullName evidence="2">Ankyrin repeat domain containing protein</fullName>
    </submittedName>
</protein>
<sequence>MDLFPDEILASVFQWLPCREVTARVARTCRRWRAVALDPAVRRLCAIDPAHDSNGDEASGSPCKRDVCRRAAAAGHIDCVRDLIESDRRYDRLLLKTAARHGRVALVRWLIDGEYAVDAGMGPCREAARSGHVECLALLEGAGCPWDENTLWAAAEGGHTNCVDYAIAHGCRQESHGFMLCSGPSTTAHIECVKKILAAGGHADGYSEELAIRAGHLDCLHMFGVGESKWDDDMCVFAADRGDLQMLRYLHENGWLWDGYTLRAAARSKSGDCLAYVLDNACPWTAGDLCTTIRSTMWATIVAAIRPESGDTRPTTAAASMGRLDLLSDLCEKGYACGPDTCAAAARHGYVDCLGYLYKRHCAWDQETPCAALKGNNRRCFEYAVSRNCPLMPLDRSAAAARGWKTHARLPLARGY</sequence>
<feature type="domain" description="F-box" evidence="1">
    <location>
        <begin position="1"/>
        <end position="44"/>
    </location>
</feature>
<evidence type="ECO:0000313" key="3">
    <source>
        <dbReference type="Proteomes" id="UP000204584"/>
    </source>
</evidence>
<dbReference type="PANTHER" id="PTHR46586">
    <property type="entry name" value="ANKYRIN REPEAT-CONTAINING PROTEIN"/>
    <property type="match status" value="1"/>
</dbReference>
<evidence type="ECO:0000259" key="1">
    <source>
        <dbReference type="PROSITE" id="PS50181"/>
    </source>
</evidence>
<dbReference type="Pfam" id="PF12937">
    <property type="entry name" value="F-box-like"/>
    <property type="match status" value="1"/>
</dbReference>
<dbReference type="SUPFAM" id="SSF48403">
    <property type="entry name" value="Ankyrin repeat"/>
    <property type="match status" value="1"/>
</dbReference>
<accession>S4W4J2</accession>
<organism evidence="2 3">
    <name type="scientific">Pandoravirus salinus</name>
    <dbReference type="NCBI Taxonomy" id="1349410"/>
    <lineage>
        <taxon>Viruses</taxon>
        <taxon>Pandoravirus</taxon>
    </lineage>
</organism>
<dbReference type="InterPro" id="IPR036047">
    <property type="entry name" value="F-box-like_dom_sf"/>
</dbReference>
<proteinExistence type="predicted"/>
<dbReference type="RefSeq" id="YP_008438329.1">
    <property type="nucleotide sequence ID" value="NC_022098.1"/>
</dbReference>
<dbReference type="InterPro" id="IPR001810">
    <property type="entry name" value="F-box_dom"/>
</dbReference>
<keyword evidence="3" id="KW-1185">Reference proteome</keyword>
<dbReference type="KEGG" id="vg:16607042"/>
<dbReference type="SUPFAM" id="SSF81383">
    <property type="entry name" value="F-box domain"/>
    <property type="match status" value="1"/>
</dbReference>
<dbReference type="PANTHER" id="PTHR46586:SF3">
    <property type="entry name" value="ANKYRIN REPEAT-CONTAINING PROTEIN"/>
    <property type="match status" value="1"/>
</dbReference>
<dbReference type="PROSITE" id="PS50181">
    <property type="entry name" value="FBOX"/>
    <property type="match status" value="1"/>
</dbReference>
<dbReference type="InterPro" id="IPR052050">
    <property type="entry name" value="SecEffector_AnkRepeat"/>
</dbReference>
<dbReference type="Gene3D" id="1.25.40.20">
    <property type="entry name" value="Ankyrin repeat-containing domain"/>
    <property type="match status" value="2"/>
</dbReference>
<evidence type="ECO:0000313" key="2">
    <source>
        <dbReference type="EMBL" id="AGO85255.1"/>
    </source>
</evidence>
<dbReference type="InterPro" id="IPR036770">
    <property type="entry name" value="Ankyrin_rpt-contain_sf"/>
</dbReference>
<dbReference type="Proteomes" id="UP000204584">
    <property type="component" value="Segment"/>
</dbReference>
<gene>
    <name evidence="2" type="ORF">psal_cds_1053</name>
</gene>
<dbReference type="EMBL" id="KC977571">
    <property type="protein sequence ID" value="AGO85255.1"/>
    <property type="molecule type" value="Genomic_DNA"/>
</dbReference>
<reference evidence="2 3" key="1">
    <citation type="journal article" date="2013" name="Science">
        <title>Pandoraviruses: amoeba viruses with genomes up to 2.5 Mb reaching that of parasitic eukaryotes.</title>
        <authorList>
            <person name="Philippe N."/>
            <person name="Legendre M."/>
            <person name="Doutre G."/>
            <person name="Coute Y."/>
            <person name="Poirot O."/>
            <person name="Lescot M."/>
            <person name="Arslan D."/>
            <person name="Seltzer V."/>
            <person name="Bertaux L."/>
            <person name="Bruley C."/>
            <person name="Garin J."/>
            <person name="Claverie J.M."/>
            <person name="Abergel C."/>
        </authorList>
    </citation>
    <scope>NUCLEOTIDE SEQUENCE [LARGE SCALE GENOMIC DNA]</scope>
</reference>